<dbReference type="PROSITE" id="PS50011">
    <property type="entry name" value="PROTEIN_KINASE_DOM"/>
    <property type="match status" value="1"/>
</dbReference>
<evidence type="ECO:0000256" key="1">
    <source>
        <dbReference type="ARBA" id="ARBA00022741"/>
    </source>
</evidence>
<dbReference type="InterPro" id="IPR011009">
    <property type="entry name" value="Kinase-like_dom_sf"/>
</dbReference>
<keyword evidence="6" id="KW-1185">Reference proteome</keyword>
<evidence type="ECO:0000256" key="2">
    <source>
        <dbReference type="ARBA" id="ARBA00022840"/>
    </source>
</evidence>
<dbReference type="Proteomes" id="UP000027997">
    <property type="component" value="Unassembled WGS sequence"/>
</dbReference>
<keyword evidence="2 3" id="KW-0067">ATP-binding</keyword>
<dbReference type="InterPro" id="IPR000719">
    <property type="entry name" value="Prot_kinase_dom"/>
</dbReference>
<dbReference type="PROSITE" id="PS00108">
    <property type="entry name" value="PROTEIN_KINASE_ST"/>
    <property type="match status" value="1"/>
</dbReference>
<dbReference type="InterPro" id="IPR008271">
    <property type="entry name" value="Ser/Thr_kinase_AS"/>
</dbReference>
<dbReference type="GO" id="GO:0005524">
    <property type="term" value="F:ATP binding"/>
    <property type="evidence" value="ECO:0007669"/>
    <property type="project" value="UniProtKB-UniRule"/>
</dbReference>
<evidence type="ECO:0000256" key="3">
    <source>
        <dbReference type="PROSITE-ProRule" id="PRU10141"/>
    </source>
</evidence>
<sequence>MKIGKGAQVRTLLSSLVEGVVKKWRGRKTVRHKSDKAHFLNGQGTEFKKLGKGYWGSVSQFFTGNEGPLKVVKKIDIKNYSDKEVKILERLGGHEHCVSLEKEWRDDKYHYIGMEDAGLDIGRLVYRKHGAVGVYKKTNPFVALFRRGGGFRAIDEVKSEKLFFKSLLFQSLQGVGHMHEKQIVHRDIKPSNIMITPVGQVRVGDFGCATEVDQTTRFRGDIRYQPPETSKFRRGSYNEKSDIWMLGATMTEMLLGKSAIMGFFRIFPRSIQSIFRRIDKAEGAGLISRDTGELLKSMLAANPADRPSAQELLHHEYFQSDLEKLNQLKKAWGKD</sequence>
<dbReference type="SUPFAM" id="SSF56112">
    <property type="entry name" value="Protein kinase-like (PK-like)"/>
    <property type="match status" value="1"/>
</dbReference>
<name>A0A081KD81_9GAMM</name>
<proteinExistence type="predicted"/>
<dbReference type="PROSITE" id="PS00107">
    <property type="entry name" value="PROTEIN_KINASE_ATP"/>
    <property type="match status" value="1"/>
</dbReference>
<evidence type="ECO:0000259" key="4">
    <source>
        <dbReference type="PROSITE" id="PS50011"/>
    </source>
</evidence>
<protein>
    <recommendedName>
        <fullName evidence="4">Protein kinase domain-containing protein</fullName>
    </recommendedName>
</protein>
<gene>
    <name evidence="5" type="ORF">GV64_16455</name>
</gene>
<dbReference type="InterPro" id="IPR017441">
    <property type="entry name" value="Protein_kinase_ATP_BS"/>
</dbReference>
<dbReference type="RefSeq" id="WP_020584320.1">
    <property type="nucleotide sequence ID" value="NZ_JOJP01000001.1"/>
</dbReference>
<evidence type="ECO:0000313" key="6">
    <source>
        <dbReference type="Proteomes" id="UP000027997"/>
    </source>
</evidence>
<feature type="binding site" evidence="3">
    <location>
        <position position="74"/>
    </location>
    <ligand>
        <name>ATP</name>
        <dbReference type="ChEBI" id="CHEBI:30616"/>
    </ligand>
</feature>
<evidence type="ECO:0000313" key="5">
    <source>
        <dbReference type="EMBL" id="KEI72107.1"/>
    </source>
</evidence>
<comment type="caution">
    <text evidence="5">The sequence shown here is derived from an EMBL/GenBank/DDBJ whole genome shotgun (WGS) entry which is preliminary data.</text>
</comment>
<dbReference type="eggNOG" id="COG0515">
    <property type="taxonomic scope" value="Bacteria"/>
</dbReference>
<dbReference type="STRING" id="305900.GV64_16455"/>
<dbReference type="Pfam" id="PF00069">
    <property type="entry name" value="Pkinase"/>
    <property type="match status" value="1"/>
</dbReference>
<dbReference type="PANTHER" id="PTHR44167:SF24">
    <property type="entry name" value="SERINE_THREONINE-PROTEIN KINASE CHK2"/>
    <property type="match status" value="1"/>
</dbReference>
<dbReference type="Gene3D" id="1.10.510.10">
    <property type="entry name" value="Transferase(Phosphotransferase) domain 1"/>
    <property type="match status" value="1"/>
</dbReference>
<organism evidence="5 6">
    <name type="scientific">Endozoicomonas elysicola</name>
    <dbReference type="NCBI Taxonomy" id="305900"/>
    <lineage>
        <taxon>Bacteria</taxon>
        <taxon>Pseudomonadati</taxon>
        <taxon>Pseudomonadota</taxon>
        <taxon>Gammaproteobacteria</taxon>
        <taxon>Oceanospirillales</taxon>
        <taxon>Endozoicomonadaceae</taxon>
        <taxon>Endozoicomonas</taxon>
    </lineage>
</organism>
<dbReference type="Gene3D" id="3.30.200.20">
    <property type="entry name" value="Phosphorylase Kinase, domain 1"/>
    <property type="match status" value="1"/>
</dbReference>
<dbReference type="GO" id="GO:0004674">
    <property type="term" value="F:protein serine/threonine kinase activity"/>
    <property type="evidence" value="ECO:0007669"/>
    <property type="project" value="TreeGrafter"/>
</dbReference>
<keyword evidence="1 3" id="KW-0547">Nucleotide-binding</keyword>
<feature type="domain" description="Protein kinase" evidence="4">
    <location>
        <begin position="44"/>
        <end position="318"/>
    </location>
</feature>
<dbReference type="PANTHER" id="PTHR44167">
    <property type="entry name" value="OVARIAN-SPECIFIC SERINE/THREONINE-PROTEIN KINASE LOK-RELATED"/>
    <property type="match status" value="1"/>
</dbReference>
<dbReference type="GO" id="GO:0005737">
    <property type="term" value="C:cytoplasm"/>
    <property type="evidence" value="ECO:0007669"/>
    <property type="project" value="TreeGrafter"/>
</dbReference>
<reference evidence="5 6" key="1">
    <citation type="submission" date="2014-06" db="EMBL/GenBank/DDBJ databases">
        <title>Whole Genome Sequences of Three Symbiotic Endozoicomonas Bacteria.</title>
        <authorList>
            <person name="Neave M.J."/>
            <person name="Apprill A."/>
            <person name="Voolstra C.R."/>
        </authorList>
    </citation>
    <scope>NUCLEOTIDE SEQUENCE [LARGE SCALE GENOMIC DNA]</scope>
    <source>
        <strain evidence="5 6">DSM 22380</strain>
    </source>
</reference>
<accession>A0A081KD81</accession>
<dbReference type="EMBL" id="JOJP01000001">
    <property type="protein sequence ID" value="KEI72107.1"/>
    <property type="molecule type" value="Genomic_DNA"/>
</dbReference>
<dbReference type="SMART" id="SM00220">
    <property type="entry name" value="S_TKc"/>
    <property type="match status" value="1"/>
</dbReference>
<dbReference type="AlphaFoldDB" id="A0A081KD81"/>